<evidence type="ECO:0000256" key="1">
    <source>
        <dbReference type="SAM" id="MobiDB-lite"/>
    </source>
</evidence>
<proteinExistence type="predicted"/>
<evidence type="ECO:0000313" key="3">
    <source>
        <dbReference type="Proteomes" id="UP000567179"/>
    </source>
</evidence>
<dbReference type="EMBL" id="JAACJJ010000056">
    <property type="protein sequence ID" value="KAF5312067.1"/>
    <property type="molecule type" value="Genomic_DNA"/>
</dbReference>
<evidence type="ECO:0000313" key="2">
    <source>
        <dbReference type="EMBL" id="KAF5312067.1"/>
    </source>
</evidence>
<comment type="caution">
    <text evidence="2">The sequence shown here is derived from an EMBL/GenBank/DDBJ whole genome shotgun (WGS) entry which is preliminary data.</text>
</comment>
<reference evidence="2 3" key="1">
    <citation type="journal article" date="2020" name="ISME J.">
        <title>Uncovering the hidden diversity of litter-decomposition mechanisms in mushroom-forming fungi.</title>
        <authorList>
            <person name="Floudas D."/>
            <person name="Bentzer J."/>
            <person name="Ahren D."/>
            <person name="Johansson T."/>
            <person name="Persson P."/>
            <person name="Tunlid A."/>
        </authorList>
    </citation>
    <scope>NUCLEOTIDE SEQUENCE [LARGE SCALE GENOMIC DNA]</scope>
    <source>
        <strain evidence="2 3">CBS 101986</strain>
    </source>
</reference>
<protein>
    <submittedName>
        <fullName evidence="2">Uncharacterized protein</fullName>
    </submittedName>
</protein>
<keyword evidence="3" id="KW-1185">Reference proteome</keyword>
<sequence length="123" mass="13227">MTDLPDPPSYESITRRPAQTNTRFPIIARTNSSVPSIVHDDPLTHTWNDGSQALGSSTSVEAHLSSESYSSGPFNGFNAVVQYPHLTVAPPGTPLPQTNLEYIFAPVPGIFKKADASTSSQSR</sequence>
<organism evidence="2 3">
    <name type="scientific">Psilocybe cf. subviscida</name>
    <dbReference type="NCBI Taxonomy" id="2480587"/>
    <lineage>
        <taxon>Eukaryota</taxon>
        <taxon>Fungi</taxon>
        <taxon>Dikarya</taxon>
        <taxon>Basidiomycota</taxon>
        <taxon>Agaricomycotina</taxon>
        <taxon>Agaricomycetes</taxon>
        <taxon>Agaricomycetidae</taxon>
        <taxon>Agaricales</taxon>
        <taxon>Agaricineae</taxon>
        <taxon>Strophariaceae</taxon>
        <taxon>Psilocybe</taxon>
    </lineage>
</organism>
<dbReference type="Proteomes" id="UP000567179">
    <property type="component" value="Unassembled WGS sequence"/>
</dbReference>
<accession>A0A8H5AXL9</accession>
<feature type="region of interest" description="Disordered" evidence="1">
    <location>
        <begin position="1"/>
        <end position="22"/>
    </location>
</feature>
<gene>
    <name evidence="2" type="ORF">D9619_002304</name>
</gene>
<dbReference type="AlphaFoldDB" id="A0A8H5AXL9"/>
<name>A0A8H5AXL9_9AGAR</name>